<accession>A0A3E0JY25</accession>
<feature type="region of interest" description="Disordered" evidence="1">
    <location>
        <begin position="60"/>
        <end position="79"/>
    </location>
</feature>
<evidence type="ECO:0000313" key="3">
    <source>
        <dbReference type="Proteomes" id="UP000257014"/>
    </source>
</evidence>
<evidence type="ECO:0000256" key="1">
    <source>
        <dbReference type="SAM" id="MobiDB-lite"/>
    </source>
</evidence>
<organism evidence="2 3">
    <name type="scientific">Caldibacillus debilis</name>
    <dbReference type="NCBI Taxonomy" id="301148"/>
    <lineage>
        <taxon>Bacteria</taxon>
        <taxon>Bacillati</taxon>
        <taxon>Bacillota</taxon>
        <taxon>Bacilli</taxon>
        <taxon>Bacillales</taxon>
        <taxon>Bacillaceae</taxon>
        <taxon>Caldibacillus</taxon>
    </lineage>
</organism>
<sequence length="79" mass="8878">MKQKKEHPGRARIVFFRKRKKAPFPRPCEREAVPHLDARNGTGAGKETADGMGDLRRKAAEERCLPVRERPAASAGERV</sequence>
<feature type="region of interest" description="Disordered" evidence="1">
    <location>
        <begin position="25"/>
        <end position="52"/>
    </location>
</feature>
<reference evidence="2 3" key="1">
    <citation type="submission" date="2018-03" db="EMBL/GenBank/DDBJ databases">
        <authorList>
            <person name="Keele B.F."/>
        </authorList>
    </citation>
    <scope>NUCLEOTIDE SEQUENCE [LARGE SCALE GENOMIC DNA]</scope>
    <source>
        <strain evidence="2">ZCTH4_d</strain>
    </source>
</reference>
<dbReference type="EMBL" id="QEWE01000033">
    <property type="protein sequence ID" value="REJ25195.1"/>
    <property type="molecule type" value="Genomic_DNA"/>
</dbReference>
<protein>
    <submittedName>
        <fullName evidence="2">Uncharacterized protein</fullName>
    </submittedName>
</protein>
<name>A0A3E0JY25_9BACI</name>
<dbReference type="Proteomes" id="UP000257014">
    <property type="component" value="Unassembled WGS sequence"/>
</dbReference>
<proteinExistence type="predicted"/>
<dbReference type="AlphaFoldDB" id="A0A3E0JY25"/>
<evidence type="ECO:0000313" key="2">
    <source>
        <dbReference type="EMBL" id="REJ25195.1"/>
    </source>
</evidence>
<feature type="compositionally biased region" description="Basic and acidic residues" evidence="1">
    <location>
        <begin position="27"/>
        <end position="38"/>
    </location>
</feature>
<gene>
    <name evidence="2" type="ORF">C6P37_14930</name>
</gene>
<comment type="caution">
    <text evidence="2">The sequence shown here is derived from an EMBL/GenBank/DDBJ whole genome shotgun (WGS) entry which is preliminary data.</text>
</comment>